<sequence>MTQTMASMKLIVTLLVAHIVASASAVSYSRPFWSQTSYGAKTYLNATSAVSDLNVFTNLTVEAIYVSNTSMRLRVYPTSLKAGQEAPYVVPDVVLPGNTAPASATTAATGTVYNLGQHIPAGGGKVLEVVPNSDDDPTAYLTLENLVFNRQLVSFTTSFRGTTDKLYGYGEHDYHYFLNTEDNVTLSLWNTDNGTPWKNPMYGVHPIVFHSDPTNNRHFGVFWANSHAQNIHIEGDAITYTAVGGIIDLYLIFDTTPMGVVQQYHALVGPSAVPPYWALGTHQCRWGYTNLSVVEAVVAGYEAAGIPLEVMWNDIDYMDQFRVFTTDPTRYPQAALKAFVEGLHAKNMRYIQITDPGVAQATDYSVYTSGVAAGVYVNTSTDGKPLINAVWPGWTVFPDFTADKAAQWWAQQIAQYRALVPIDGMWLDMNELGTFCAGQCDVAVGTPWSVDWKTVDWSRFTVDICMPNNCTVVNSSLNYPPENPLFNGYQLYNKTLDMTGVTSLGRYYETKAFYGLMEERASYEALLAQTGERPFLLSRASYAGSGRYTAHWTGDNTATWGPKEGGLYDSVQGVLAANLWGIPMVGADIGGFGGTTSEELVVRWYQLGVFYTFTRNHHDLQGPGQEPYVFSELAQSAIRDAIFTRYRLLPYLFTYLMLANQNQGPVLRHLSLQFPTDSNTYADLMQFMVGDALLVSPVYEQATSDYMARGVYFPAGAWYHLERTTLLGLPTDKGITVIFGFNSTLYGIVPVFVRGGNVIPFHPTPAMTVTATKASGIGLKVFFDRNESSIGQVQIATDAPLESQNVTVVNFLGVGTLRTGSLVTMSATAPKLNPTLTTRVPVYVRFPICDELTPNATINVTIDGVDVTESSLSNFTCSGFDVLLPLGQDGSTVFHLQWTTSGFAPTEAPADAPTSSNTGAIVGGVLGGAAGAVVIAVAVYFLKFRHVANDYNEVPMRQEV</sequence>
<dbReference type="GO" id="GO:0004553">
    <property type="term" value="F:hydrolase activity, hydrolyzing O-glycosyl compounds"/>
    <property type="evidence" value="ECO:0007669"/>
    <property type="project" value="InterPro"/>
</dbReference>
<evidence type="ECO:0000256" key="2">
    <source>
        <dbReference type="ARBA" id="ARBA00022801"/>
    </source>
</evidence>
<evidence type="ECO:0000256" key="4">
    <source>
        <dbReference type="ARBA" id="ARBA00023295"/>
    </source>
</evidence>
<keyword evidence="3" id="KW-0325">Glycoprotein</keyword>
<evidence type="ECO:0000259" key="9">
    <source>
        <dbReference type="Pfam" id="PF01055"/>
    </source>
</evidence>
<keyword evidence="7" id="KW-0812">Transmembrane</keyword>
<feature type="domain" description="Glycoside hydrolase family 31 TIM barrel" evidence="9">
    <location>
        <begin position="272"/>
        <end position="654"/>
    </location>
</feature>
<dbReference type="AlphaFoldDB" id="A0A0S4JFD6"/>
<dbReference type="SUPFAM" id="SSF74650">
    <property type="entry name" value="Galactose mutarotase-like"/>
    <property type="match status" value="1"/>
</dbReference>
<dbReference type="Proteomes" id="UP000051952">
    <property type="component" value="Unassembled WGS sequence"/>
</dbReference>
<keyword evidence="13" id="KW-1185">Reference proteome</keyword>
<organism evidence="12 13">
    <name type="scientific">Bodo saltans</name>
    <name type="common">Flagellated protozoan</name>
    <dbReference type="NCBI Taxonomy" id="75058"/>
    <lineage>
        <taxon>Eukaryota</taxon>
        <taxon>Discoba</taxon>
        <taxon>Euglenozoa</taxon>
        <taxon>Kinetoplastea</taxon>
        <taxon>Metakinetoplastina</taxon>
        <taxon>Eubodonida</taxon>
        <taxon>Bodonidae</taxon>
        <taxon>Bodo</taxon>
    </lineage>
</organism>
<dbReference type="SUPFAM" id="SSF51445">
    <property type="entry name" value="(Trans)glycosidases"/>
    <property type="match status" value="1"/>
</dbReference>
<keyword evidence="4 6" id="KW-0326">Glycosidase</keyword>
<dbReference type="InterPro" id="IPR011013">
    <property type="entry name" value="Gal_mutarotase_sf_dom"/>
</dbReference>
<dbReference type="OrthoDB" id="5839090at2759"/>
<evidence type="ECO:0000313" key="12">
    <source>
        <dbReference type="EMBL" id="CUG90124.1"/>
    </source>
</evidence>
<dbReference type="Pfam" id="PF01055">
    <property type="entry name" value="Glyco_hydro_31_2nd"/>
    <property type="match status" value="1"/>
</dbReference>
<dbReference type="InterPro" id="IPR000322">
    <property type="entry name" value="Glyco_hydro_31_TIM"/>
</dbReference>
<feature type="chain" id="PRO_5006622314" description="Maltase" evidence="8">
    <location>
        <begin position="26"/>
        <end position="960"/>
    </location>
</feature>
<evidence type="ECO:0000313" key="13">
    <source>
        <dbReference type="Proteomes" id="UP000051952"/>
    </source>
</evidence>
<dbReference type="Gene3D" id="2.60.40.1760">
    <property type="entry name" value="glycosyl hydrolase (family 31)"/>
    <property type="match status" value="1"/>
</dbReference>
<accession>A0A0S4JFD6</accession>
<dbReference type="InterPro" id="IPR048395">
    <property type="entry name" value="Glyco_hydro_31_C"/>
</dbReference>
<dbReference type="SUPFAM" id="SSF51011">
    <property type="entry name" value="Glycosyl hydrolase domain"/>
    <property type="match status" value="1"/>
</dbReference>
<dbReference type="GO" id="GO:0005975">
    <property type="term" value="P:carbohydrate metabolic process"/>
    <property type="evidence" value="ECO:0007669"/>
    <property type="project" value="InterPro"/>
</dbReference>
<dbReference type="CDD" id="cd06602">
    <property type="entry name" value="GH31_MGAM_SI_GAA"/>
    <property type="match status" value="1"/>
</dbReference>
<dbReference type="PANTHER" id="PTHR22762">
    <property type="entry name" value="ALPHA-GLUCOSIDASE"/>
    <property type="match status" value="1"/>
</dbReference>
<name>A0A0S4JFD6_BODSA</name>
<evidence type="ECO:0000256" key="5">
    <source>
        <dbReference type="ARBA" id="ARBA00041343"/>
    </source>
</evidence>
<dbReference type="PANTHER" id="PTHR22762:SF133">
    <property type="entry name" value="P-TYPE DOMAIN-CONTAINING PROTEIN"/>
    <property type="match status" value="1"/>
</dbReference>
<keyword evidence="7" id="KW-1133">Transmembrane helix</keyword>
<keyword evidence="7" id="KW-0472">Membrane</keyword>
<dbReference type="Gene3D" id="2.60.40.1180">
    <property type="entry name" value="Golgi alpha-mannosidase II"/>
    <property type="match status" value="1"/>
</dbReference>
<dbReference type="PROSITE" id="PS00129">
    <property type="entry name" value="GLYCOSYL_HYDROL_F31_1"/>
    <property type="match status" value="1"/>
</dbReference>
<evidence type="ECO:0000256" key="7">
    <source>
        <dbReference type="SAM" id="Phobius"/>
    </source>
</evidence>
<dbReference type="InterPro" id="IPR025887">
    <property type="entry name" value="Glyco_hydro_31_N_dom"/>
</dbReference>
<feature type="domain" description="Glycoside hydrolase family 31 N-terminal" evidence="10">
    <location>
        <begin position="146"/>
        <end position="227"/>
    </location>
</feature>
<dbReference type="VEuPathDB" id="TriTrypDB:BSAL_25120"/>
<feature type="transmembrane region" description="Helical" evidence="7">
    <location>
        <begin position="920"/>
        <end position="942"/>
    </location>
</feature>
<evidence type="ECO:0000256" key="1">
    <source>
        <dbReference type="ARBA" id="ARBA00007806"/>
    </source>
</evidence>
<dbReference type="Gene3D" id="3.20.20.80">
    <property type="entry name" value="Glycosidases"/>
    <property type="match status" value="1"/>
</dbReference>
<reference evidence="13" key="1">
    <citation type="submission" date="2015-09" db="EMBL/GenBank/DDBJ databases">
        <authorList>
            <consortium name="Pathogen Informatics"/>
        </authorList>
    </citation>
    <scope>NUCLEOTIDE SEQUENCE [LARGE SCALE GENOMIC DNA]</scope>
    <source>
        <strain evidence="13">Lake Konstanz</strain>
    </source>
</reference>
<evidence type="ECO:0000256" key="8">
    <source>
        <dbReference type="SAM" id="SignalP"/>
    </source>
</evidence>
<evidence type="ECO:0000256" key="3">
    <source>
        <dbReference type="ARBA" id="ARBA00023180"/>
    </source>
</evidence>
<feature type="domain" description="Glycosyl hydrolase family 31 C-terminal" evidence="11">
    <location>
        <begin position="665"/>
        <end position="759"/>
    </location>
</feature>
<comment type="similarity">
    <text evidence="1 6">Belongs to the glycosyl hydrolase 31 family.</text>
</comment>
<gene>
    <name evidence="12" type="ORF">BSAL_25120</name>
</gene>
<dbReference type="CDD" id="cd14752">
    <property type="entry name" value="GH31_N"/>
    <property type="match status" value="1"/>
</dbReference>
<dbReference type="InterPro" id="IPR030458">
    <property type="entry name" value="Glyco_hydro_31_AS"/>
</dbReference>
<evidence type="ECO:0000256" key="6">
    <source>
        <dbReference type="RuleBase" id="RU361185"/>
    </source>
</evidence>
<dbReference type="Pfam" id="PF13802">
    <property type="entry name" value="Gal_mutarotas_2"/>
    <property type="match status" value="1"/>
</dbReference>
<proteinExistence type="inferred from homology"/>
<dbReference type="GO" id="GO:0030246">
    <property type="term" value="F:carbohydrate binding"/>
    <property type="evidence" value="ECO:0007669"/>
    <property type="project" value="InterPro"/>
</dbReference>
<keyword evidence="8" id="KW-0732">Signal</keyword>
<dbReference type="InterPro" id="IPR017853">
    <property type="entry name" value="GH"/>
</dbReference>
<evidence type="ECO:0000259" key="11">
    <source>
        <dbReference type="Pfam" id="PF21365"/>
    </source>
</evidence>
<feature type="signal peptide" evidence="8">
    <location>
        <begin position="1"/>
        <end position="25"/>
    </location>
</feature>
<dbReference type="EMBL" id="CYKH01001795">
    <property type="protein sequence ID" value="CUG90124.1"/>
    <property type="molecule type" value="Genomic_DNA"/>
</dbReference>
<keyword evidence="2 6" id="KW-0378">Hydrolase</keyword>
<evidence type="ECO:0000259" key="10">
    <source>
        <dbReference type="Pfam" id="PF13802"/>
    </source>
</evidence>
<dbReference type="InterPro" id="IPR013780">
    <property type="entry name" value="Glyco_hydro_b"/>
</dbReference>
<dbReference type="Pfam" id="PF21365">
    <property type="entry name" value="Glyco_hydro_31_3rd"/>
    <property type="match status" value="1"/>
</dbReference>
<protein>
    <recommendedName>
        <fullName evidence="5">Maltase</fullName>
    </recommendedName>
</protein>